<evidence type="ECO:0000313" key="1">
    <source>
        <dbReference type="EMBL" id="GES73748.1"/>
    </source>
</evidence>
<name>A0A8H3KQ15_9GLOM</name>
<gene>
    <name evidence="1" type="ORF">RCL2_000126300</name>
</gene>
<reference evidence="1" key="1">
    <citation type="submission" date="2019-10" db="EMBL/GenBank/DDBJ databases">
        <title>Conservation and host-specific expression of non-tandemly repeated heterogenous ribosome RNA gene in arbuscular mycorrhizal fungi.</title>
        <authorList>
            <person name="Maeda T."/>
            <person name="Kobayashi Y."/>
            <person name="Nakagawa T."/>
            <person name="Ezawa T."/>
            <person name="Yamaguchi K."/>
            <person name="Bino T."/>
            <person name="Nishimoto Y."/>
            <person name="Shigenobu S."/>
            <person name="Kawaguchi M."/>
        </authorList>
    </citation>
    <scope>NUCLEOTIDE SEQUENCE</scope>
    <source>
        <strain evidence="1">HR1</strain>
    </source>
</reference>
<protein>
    <submittedName>
        <fullName evidence="1">Uncharacterized protein</fullName>
    </submittedName>
</protein>
<evidence type="ECO:0000313" key="2">
    <source>
        <dbReference type="Proteomes" id="UP000615446"/>
    </source>
</evidence>
<proteinExistence type="predicted"/>
<dbReference type="OrthoDB" id="2427368at2759"/>
<sequence length="73" mass="8763">MSEMVDLTFNENGFDNYSIEFDDNLSENSDFDNEPEDSYLKMLYKEQSFTSFEILKQCLDWYSTELEFKTKIV</sequence>
<accession>A0A8H3KQ15</accession>
<dbReference type="Proteomes" id="UP000615446">
    <property type="component" value="Unassembled WGS sequence"/>
</dbReference>
<organism evidence="1 2">
    <name type="scientific">Rhizophagus clarus</name>
    <dbReference type="NCBI Taxonomy" id="94130"/>
    <lineage>
        <taxon>Eukaryota</taxon>
        <taxon>Fungi</taxon>
        <taxon>Fungi incertae sedis</taxon>
        <taxon>Mucoromycota</taxon>
        <taxon>Glomeromycotina</taxon>
        <taxon>Glomeromycetes</taxon>
        <taxon>Glomerales</taxon>
        <taxon>Glomeraceae</taxon>
        <taxon>Rhizophagus</taxon>
    </lineage>
</organism>
<dbReference type="EMBL" id="BLAL01000011">
    <property type="protein sequence ID" value="GES73748.1"/>
    <property type="molecule type" value="Genomic_DNA"/>
</dbReference>
<comment type="caution">
    <text evidence="1">The sequence shown here is derived from an EMBL/GenBank/DDBJ whole genome shotgun (WGS) entry which is preliminary data.</text>
</comment>
<dbReference type="AlphaFoldDB" id="A0A8H3KQ15"/>